<proteinExistence type="inferred from homology"/>
<feature type="domain" description="Smf/DprA SLOG" evidence="2">
    <location>
        <begin position="84"/>
        <end position="305"/>
    </location>
</feature>
<dbReference type="GO" id="GO:0009294">
    <property type="term" value="P:DNA-mediated transformation"/>
    <property type="evidence" value="ECO:0007669"/>
    <property type="project" value="InterPro"/>
</dbReference>
<dbReference type="PANTHER" id="PTHR43022:SF1">
    <property type="entry name" value="PROTEIN SMF"/>
    <property type="match status" value="1"/>
</dbReference>
<comment type="caution">
    <text evidence="3">The sequence shown here is derived from an EMBL/GenBank/DDBJ whole genome shotgun (WGS) entry which is preliminary data.</text>
</comment>
<evidence type="ECO:0000256" key="1">
    <source>
        <dbReference type="ARBA" id="ARBA00006525"/>
    </source>
</evidence>
<dbReference type="Gene3D" id="3.40.50.450">
    <property type="match status" value="1"/>
</dbReference>
<dbReference type="InterPro" id="IPR036388">
    <property type="entry name" value="WH-like_DNA-bd_sf"/>
</dbReference>
<reference evidence="3 4" key="1">
    <citation type="submission" date="2018-01" db="EMBL/GenBank/DDBJ databases">
        <title>Draft genome sequence of Jiangella sp. GTF31.</title>
        <authorList>
            <person name="Sahin N."/>
            <person name="Ay H."/>
            <person name="Saygin H."/>
        </authorList>
    </citation>
    <scope>NUCLEOTIDE SEQUENCE [LARGE SCALE GENOMIC DNA]</scope>
    <source>
        <strain evidence="3 4">GTF31</strain>
    </source>
</reference>
<protein>
    <submittedName>
        <fullName evidence="3">DNA-protecting protein DprA</fullName>
    </submittedName>
</protein>
<dbReference type="RefSeq" id="WP_111254461.1">
    <property type="nucleotide sequence ID" value="NZ_POTW01000018.1"/>
</dbReference>
<accession>A0A2W2C7I7</accession>
<comment type="similarity">
    <text evidence="1">Belongs to the DprA/Smf family.</text>
</comment>
<gene>
    <name evidence="3" type="primary">dprA</name>
    <name evidence="3" type="ORF">C1I92_09700</name>
</gene>
<dbReference type="SUPFAM" id="SSF102405">
    <property type="entry name" value="MCP/YpsA-like"/>
    <property type="match status" value="1"/>
</dbReference>
<dbReference type="Pfam" id="PF02481">
    <property type="entry name" value="DNA_processg_A"/>
    <property type="match status" value="1"/>
</dbReference>
<organism evidence="3 4">
    <name type="scientific">Jiangella anatolica</name>
    <dbReference type="NCBI Taxonomy" id="2670374"/>
    <lineage>
        <taxon>Bacteria</taxon>
        <taxon>Bacillati</taxon>
        <taxon>Actinomycetota</taxon>
        <taxon>Actinomycetes</taxon>
        <taxon>Jiangellales</taxon>
        <taxon>Jiangellaceae</taxon>
        <taxon>Jiangella</taxon>
    </lineage>
</organism>
<evidence type="ECO:0000313" key="4">
    <source>
        <dbReference type="Proteomes" id="UP000248764"/>
    </source>
</evidence>
<dbReference type="InterPro" id="IPR003488">
    <property type="entry name" value="DprA"/>
</dbReference>
<dbReference type="InterPro" id="IPR057666">
    <property type="entry name" value="DrpA_SLOG"/>
</dbReference>
<dbReference type="EMBL" id="POTW01000018">
    <property type="protein sequence ID" value="PZF84117.1"/>
    <property type="molecule type" value="Genomic_DNA"/>
</dbReference>
<evidence type="ECO:0000259" key="2">
    <source>
        <dbReference type="Pfam" id="PF02481"/>
    </source>
</evidence>
<dbReference type="Gene3D" id="1.10.10.10">
    <property type="entry name" value="Winged helix-like DNA-binding domain superfamily/Winged helix DNA-binding domain"/>
    <property type="match status" value="1"/>
</dbReference>
<dbReference type="NCBIfam" id="TIGR00732">
    <property type="entry name" value="dprA"/>
    <property type="match status" value="1"/>
</dbReference>
<name>A0A2W2C7I7_9ACTN</name>
<keyword evidence="4" id="KW-1185">Reference proteome</keyword>
<dbReference type="Proteomes" id="UP000248764">
    <property type="component" value="Unassembled WGS sequence"/>
</dbReference>
<evidence type="ECO:0000313" key="3">
    <source>
        <dbReference type="EMBL" id="PZF84117.1"/>
    </source>
</evidence>
<dbReference type="AlphaFoldDB" id="A0A2W2C7I7"/>
<sequence length="392" mass="40866">MNSERLGPTVSSAERAARAALSAVTEPGDEGVALRIRAAGAEATWHAVCGGDDKLDRSRTLRRRAEHVDGGELIERADEHGIRYLCPGEPEWPAQLDDMAATLDFGSDRVPPPLGLWLSGDGDLAALTESAIAVVGSRAATRYGLRIAADLATDLALAGWTVVSGAAFGIDQAAHRGALTVGGLTVAVLACGVDVPYPRQNAQLLERIASGGLIVSEVPPGSRPMRAWFLARNRIIAALSAGTLVVEAAPRSGALSTAGWTQKLSRETLVVPGPITSKLSAGCHTLVRNGAGTLVTSIDDILEAVGRLGDHAPADPEAESRPIDDLLPAHAMVREWMYAGAVETVTGLAIRTGLPTRTVATALRELAAGGWVSREDGGWRLGSTASPLETRT</sequence>
<dbReference type="PANTHER" id="PTHR43022">
    <property type="entry name" value="PROTEIN SMF"/>
    <property type="match status" value="1"/>
</dbReference>